<organism evidence="3 4">
    <name type="scientific">Gluconobacter japonicus</name>
    <dbReference type="NCBI Taxonomy" id="376620"/>
    <lineage>
        <taxon>Bacteria</taxon>
        <taxon>Pseudomonadati</taxon>
        <taxon>Pseudomonadota</taxon>
        <taxon>Alphaproteobacteria</taxon>
        <taxon>Acetobacterales</taxon>
        <taxon>Acetobacteraceae</taxon>
        <taxon>Gluconobacter</taxon>
    </lineage>
</organism>
<dbReference type="Proteomes" id="UP001156613">
    <property type="component" value="Unassembled WGS sequence"/>
</dbReference>
<dbReference type="EMBL" id="JABCQN010000003">
    <property type="protein sequence ID" value="MBF0870583.1"/>
    <property type="molecule type" value="Genomic_DNA"/>
</dbReference>
<evidence type="ECO:0000313" key="4">
    <source>
        <dbReference type="Proteomes" id="UP000661006"/>
    </source>
</evidence>
<proteinExistence type="predicted"/>
<reference evidence="3" key="4">
    <citation type="submission" date="2020-11" db="EMBL/GenBank/DDBJ databases">
        <title>Description of novel Gluconobacter species.</title>
        <authorList>
            <person name="Cleenwerck I."/>
            <person name="Cnockaert M."/>
            <person name="Borremans W."/>
            <person name="Wieme A.D."/>
            <person name="De Vuyst L."/>
            <person name="Vandamme P."/>
        </authorList>
    </citation>
    <scope>NUCLEOTIDE SEQUENCE</scope>
    <source>
        <strain evidence="3">R71697</strain>
    </source>
</reference>
<dbReference type="GeneID" id="81474421"/>
<evidence type="ECO:0000256" key="1">
    <source>
        <dbReference type="SAM" id="MobiDB-lite"/>
    </source>
</evidence>
<dbReference type="AlphaFoldDB" id="A0A149S929"/>
<name>A0A149S929_GLUJA</name>
<reference evidence="5" key="2">
    <citation type="journal article" date="2019" name="Int. J. Syst. Evol. Microbiol.">
        <title>The Global Catalogue of Microorganisms (GCM) 10K type strain sequencing project: providing services to taxonomists for standard genome sequencing and annotation.</title>
        <authorList>
            <consortium name="The Broad Institute Genomics Platform"/>
            <consortium name="The Broad Institute Genome Sequencing Center for Infectious Disease"/>
            <person name="Wu L."/>
            <person name="Ma J."/>
        </authorList>
    </citation>
    <scope>NUCLEOTIDE SEQUENCE [LARGE SCALE GENOMIC DNA]</scope>
    <source>
        <strain evidence="5">NBRC 3271</strain>
    </source>
</reference>
<evidence type="ECO:0000313" key="3">
    <source>
        <dbReference type="EMBL" id="MBF0870583.1"/>
    </source>
</evidence>
<gene>
    <name evidence="2" type="ORF">GCM10010937_12540</name>
    <name evidence="3" type="ORF">HKD32_06920</name>
</gene>
<sequence>MSNTPEFSRRIPLSRLGSGLEETITATEQEREALARRFGIPAIQHLECRFLLTPEDKTHIVAEGRLSARVTQVCVITAEKFDDVLAETFVLRFIPESEMPEDEFDIDSIDLEGPDEVPHDGRGLDIGEAAAEQLALMLDPYPRKPGAGLENAVDVTPAEGEEEVGHSDDLPESERRPNPFAALATLKNGDKKE</sequence>
<reference evidence="2" key="1">
    <citation type="journal article" date="2014" name="Int. J. Syst. Evol. Microbiol.">
        <title>Complete genome of a new Firmicutes species belonging to the dominant human colonic microbiota ('Ruminococcus bicirculans') reveals two chromosomes and a selective capacity to utilize plant glucans.</title>
        <authorList>
            <consortium name="NISC Comparative Sequencing Program"/>
            <person name="Wegmann U."/>
            <person name="Louis P."/>
            <person name="Goesmann A."/>
            <person name="Henrissat B."/>
            <person name="Duncan S.H."/>
            <person name="Flint H.J."/>
        </authorList>
    </citation>
    <scope>NUCLEOTIDE SEQUENCE</scope>
    <source>
        <strain evidence="2">NBRC 3271</strain>
    </source>
</reference>
<evidence type="ECO:0000313" key="5">
    <source>
        <dbReference type="Proteomes" id="UP001156613"/>
    </source>
</evidence>
<dbReference type="STRING" id="376620.A0J51_02224"/>
<comment type="caution">
    <text evidence="3">The sequence shown here is derived from an EMBL/GenBank/DDBJ whole genome shotgun (WGS) entry which is preliminary data.</text>
</comment>
<dbReference type="Pfam" id="PF02620">
    <property type="entry name" value="YceD"/>
    <property type="match status" value="1"/>
</dbReference>
<dbReference type="RefSeq" id="WP_061933246.1">
    <property type="nucleotide sequence ID" value="NZ_BEWO01000002.1"/>
</dbReference>
<accession>A0A149S929</accession>
<evidence type="ECO:0000313" key="2">
    <source>
        <dbReference type="EMBL" id="GLQ59451.1"/>
    </source>
</evidence>
<dbReference type="Proteomes" id="UP000661006">
    <property type="component" value="Unassembled WGS sequence"/>
</dbReference>
<feature type="compositionally biased region" description="Basic and acidic residues" evidence="1">
    <location>
        <begin position="163"/>
        <end position="177"/>
    </location>
</feature>
<reference evidence="2" key="5">
    <citation type="submission" date="2023-01" db="EMBL/GenBank/DDBJ databases">
        <title>Draft genome sequence of Gluconobacter japonicus strain NBRC 3271.</title>
        <authorList>
            <person name="Sun Q."/>
            <person name="Mori K."/>
        </authorList>
    </citation>
    <scope>NUCLEOTIDE SEQUENCE</scope>
    <source>
        <strain evidence="2">NBRC 3271</strain>
    </source>
</reference>
<reference evidence="3" key="3">
    <citation type="submission" date="2020-04" db="EMBL/GenBank/DDBJ databases">
        <authorList>
            <person name="Sombolestani A."/>
        </authorList>
    </citation>
    <scope>NUCLEOTIDE SEQUENCE</scope>
    <source>
        <strain evidence="3">R71697</strain>
    </source>
</reference>
<feature type="region of interest" description="Disordered" evidence="1">
    <location>
        <begin position="141"/>
        <end position="193"/>
    </location>
</feature>
<dbReference type="InterPro" id="IPR003772">
    <property type="entry name" value="YceD"/>
</dbReference>
<keyword evidence="5" id="KW-1185">Reference proteome</keyword>
<dbReference type="EMBL" id="BSNT01000020">
    <property type="protein sequence ID" value="GLQ59451.1"/>
    <property type="molecule type" value="Genomic_DNA"/>
</dbReference>
<protein>
    <submittedName>
        <fullName evidence="3">DUF177 domain-containing protein</fullName>
    </submittedName>
    <submittedName>
        <fullName evidence="2">Metal-binding protein</fullName>
    </submittedName>
</protein>